<organism evidence="1 2">
    <name type="scientific">Nosocomiicoccus ampullae</name>
    <dbReference type="NCBI Taxonomy" id="489910"/>
    <lineage>
        <taxon>Bacteria</taxon>
        <taxon>Bacillati</taxon>
        <taxon>Bacillota</taxon>
        <taxon>Bacilli</taxon>
        <taxon>Bacillales</taxon>
        <taxon>Staphylococcaceae</taxon>
        <taxon>Nosocomiicoccus</taxon>
    </lineage>
</organism>
<reference evidence="1 2" key="1">
    <citation type="submission" date="2020-08" db="EMBL/GenBank/DDBJ databases">
        <title>Genomic Encyclopedia of Type Strains, Phase IV (KMG-IV): sequencing the most valuable type-strain genomes for metagenomic binning, comparative biology and taxonomic classification.</title>
        <authorList>
            <person name="Goeker M."/>
        </authorList>
    </citation>
    <scope>NUCLEOTIDE SEQUENCE [LARGE SCALE GENOMIC DNA]</scope>
    <source>
        <strain evidence="1 2">DSM 19163</strain>
    </source>
</reference>
<sequence length="98" mass="11918">MYEIVIITADYEGWWLFDEWREDVTLSHTFDNYETMKLKYDQIYKSLEDKYPSIKRGKYNIPAFFSCCEIEYCDDCDDDMQIYHSLVVLKDKKVIEIN</sequence>
<dbReference type="Proteomes" id="UP000579136">
    <property type="component" value="Unassembled WGS sequence"/>
</dbReference>
<dbReference type="RefSeq" id="WP_183672799.1">
    <property type="nucleotide sequence ID" value="NZ_CBCRYX010000003.1"/>
</dbReference>
<proteinExistence type="predicted"/>
<evidence type="ECO:0000313" key="1">
    <source>
        <dbReference type="EMBL" id="MBB5175372.1"/>
    </source>
</evidence>
<name>A0A9Q2CXW1_9STAP</name>
<dbReference type="Pfam" id="PF06279">
    <property type="entry name" value="DUF1033"/>
    <property type="match status" value="1"/>
</dbReference>
<keyword evidence="2" id="KW-1185">Reference proteome</keyword>
<accession>A0A9Q2CXW1</accession>
<comment type="caution">
    <text evidence="1">The sequence shown here is derived from an EMBL/GenBank/DDBJ whole genome shotgun (WGS) entry which is preliminary data.</text>
</comment>
<gene>
    <name evidence="1" type="ORF">HNQ45_000230</name>
</gene>
<evidence type="ECO:0000313" key="2">
    <source>
        <dbReference type="Proteomes" id="UP000579136"/>
    </source>
</evidence>
<dbReference type="AlphaFoldDB" id="A0A9Q2CXW1"/>
<dbReference type="InterPro" id="IPR010434">
    <property type="entry name" value="DUF1033"/>
</dbReference>
<protein>
    <recommendedName>
        <fullName evidence="3">DUF1033 domain-containing protein</fullName>
    </recommendedName>
</protein>
<dbReference type="EMBL" id="JACHHF010000001">
    <property type="protein sequence ID" value="MBB5175372.1"/>
    <property type="molecule type" value="Genomic_DNA"/>
</dbReference>
<evidence type="ECO:0008006" key="3">
    <source>
        <dbReference type="Google" id="ProtNLM"/>
    </source>
</evidence>